<dbReference type="AlphaFoldDB" id="A0A5C5Y460"/>
<sequence length="750" mass="82445">MLGISECHRYVRIPGHRRDRVKHAAPQQPFVYRAAAATATAPPDAARRSGRTVESGEGLVRDAQREISDIVREVAAAATAQMPESRYWAFLADRILRAMAAEGVTVWRKASATEFDICHRLGNVDFQDWTNAARQSHQCMLHEIATGAGPAVVPSTPGAADPEQPANPSPHPVAVVAIDTDMGESSGSDATYLIEVHLESGGGTVTQRGYLRFVAQMADLAGEFMRRQLIRRLRDDASLSHWIDQQFDRWSRLSDPRSVIESLADLVAEGFHLDRVAVVRRERPREVIAVSHVDQVDRHSEAVRWILQQSLQTPVDDNGCYFNPDRDVGDGDDQDASLVLDCLVRVGTSSDLALIGLRNVNHAGCAEDHRDHLIRLCRMAGIAVDIKSSATNRSVLGRWLAPSGAMHGSWYQRYRRQWMTGLGALAAIIVGAMPVPNIVTSPAVLRPQQWQSVCSPRNAVVDAIYVRHNDRVEVGDPLLTLKDETLEQQIKQLRSERLRLEAELAVETENLIHPAGDRSAARSQANSRRRVTELRIDGIDAQLEHLRSVEASLHVTAKQSGIVDAWRLRQRLIDRPVRFGEPLLKVVQLDTAWNAEAEVDQRRMGDLMLSGDLGDLSVAVSPVAQPDVRWDAAVKSIGPAIESESGSATLVQLALPDHLSISEDSSEVASRGSFDSRKPVASPARINTAGNAMASKNSISAIPHEGMPVRVRFHCGTSPLAYVLFRDAIDSVRSFWGLHFGTPKKTEAST</sequence>
<keyword evidence="1" id="KW-0813">Transport</keyword>
<dbReference type="GO" id="GO:0030313">
    <property type="term" value="C:cell envelope"/>
    <property type="evidence" value="ECO:0007669"/>
    <property type="project" value="TreeGrafter"/>
</dbReference>
<dbReference type="GO" id="GO:0015679">
    <property type="term" value="P:plasma membrane copper ion transport"/>
    <property type="evidence" value="ECO:0007669"/>
    <property type="project" value="TreeGrafter"/>
</dbReference>
<keyword evidence="2" id="KW-0175">Coiled coil</keyword>
<dbReference type="PANTHER" id="PTHR30097">
    <property type="entry name" value="CATION EFFLUX SYSTEM PROTEIN CUSB"/>
    <property type="match status" value="1"/>
</dbReference>
<name>A0A5C5Y460_9PLAN</name>
<reference evidence="3 4" key="1">
    <citation type="submission" date="2019-02" db="EMBL/GenBank/DDBJ databases">
        <title>Deep-cultivation of Planctomycetes and their phenomic and genomic characterization uncovers novel biology.</title>
        <authorList>
            <person name="Wiegand S."/>
            <person name="Jogler M."/>
            <person name="Boedeker C."/>
            <person name="Pinto D."/>
            <person name="Vollmers J."/>
            <person name="Rivas-Marin E."/>
            <person name="Kohn T."/>
            <person name="Peeters S.H."/>
            <person name="Heuer A."/>
            <person name="Rast P."/>
            <person name="Oberbeckmann S."/>
            <person name="Bunk B."/>
            <person name="Jeske O."/>
            <person name="Meyerdierks A."/>
            <person name="Storesund J.E."/>
            <person name="Kallscheuer N."/>
            <person name="Luecker S."/>
            <person name="Lage O.M."/>
            <person name="Pohl T."/>
            <person name="Merkel B.J."/>
            <person name="Hornburger P."/>
            <person name="Mueller R.-W."/>
            <person name="Bruemmer F."/>
            <person name="Labrenz M."/>
            <person name="Spormann A.M."/>
            <person name="Op Den Camp H."/>
            <person name="Overmann J."/>
            <person name="Amann R."/>
            <person name="Jetten M.S.M."/>
            <person name="Mascher T."/>
            <person name="Medema M.H."/>
            <person name="Devos D.P."/>
            <person name="Kaster A.-K."/>
            <person name="Ovreas L."/>
            <person name="Rohde M."/>
            <person name="Galperin M.Y."/>
            <person name="Jogler C."/>
        </authorList>
    </citation>
    <scope>NUCLEOTIDE SEQUENCE [LARGE SCALE GENOMIC DNA]</scope>
    <source>
        <strain evidence="3 4">Pan14r</strain>
    </source>
</reference>
<evidence type="ECO:0000256" key="1">
    <source>
        <dbReference type="ARBA" id="ARBA00022448"/>
    </source>
</evidence>
<dbReference type="Proteomes" id="UP000317238">
    <property type="component" value="Unassembled WGS sequence"/>
</dbReference>
<comment type="caution">
    <text evidence="3">The sequence shown here is derived from an EMBL/GenBank/DDBJ whole genome shotgun (WGS) entry which is preliminary data.</text>
</comment>
<evidence type="ECO:0000256" key="2">
    <source>
        <dbReference type="SAM" id="Coils"/>
    </source>
</evidence>
<dbReference type="PANTHER" id="PTHR30097:SF4">
    <property type="entry name" value="SLR6042 PROTEIN"/>
    <property type="match status" value="1"/>
</dbReference>
<feature type="coiled-coil region" evidence="2">
    <location>
        <begin position="483"/>
        <end position="510"/>
    </location>
</feature>
<accession>A0A5C5Y460</accession>
<keyword evidence="4" id="KW-1185">Reference proteome</keyword>
<dbReference type="OrthoDB" id="248877at2"/>
<protein>
    <submittedName>
        <fullName evidence="3">Uncharacterized protein</fullName>
    </submittedName>
</protein>
<proteinExistence type="predicted"/>
<evidence type="ECO:0000313" key="3">
    <source>
        <dbReference type="EMBL" id="TWT69748.1"/>
    </source>
</evidence>
<gene>
    <name evidence="3" type="ORF">Pan14r_20400</name>
</gene>
<dbReference type="GO" id="GO:0060003">
    <property type="term" value="P:copper ion export"/>
    <property type="evidence" value="ECO:0007669"/>
    <property type="project" value="TreeGrafter"/>
</dbReference>
<organism evidence="3 4">
    <name type="scientific">Crateriforma conspicua</name>
    <dbReference type="NCBI Taxonomy" id="2527996"/>
    <lineage>
        <taxon>Bacteria</taxon>
        <taxon>Pseudomonadati</taxon>
        <taxon>Planctomycetota</taxon>
        <taxon>Planctomycetia</taxon>
        <taxon>Planctomycetales</taxon>
        <taxon>Planctomycetaceae</taxon>
        <taxon>Crateriforma</taxon>
    </lineage>
</organism>
<evidence type="ECO:0000313" key="4">
    <source>
        <dbReference type="Proteomes" id="UP000317238"/>
    </source>
</evidence>
<dbReference type="EMBL" id="SJPL01000001">
    <property type="protein sequence ID" value="TWT69748.1"/>
    <property type="molecule type" value="Genomic_DNA"/>
</dbReference>
<dbReference type="InterPro" id="IPR051909">
    <property type="entry name" value="MFP_Cation_Efflux"/>
</dbReference>